<dbReference type="Proteomes" id="UP000094569">
    <property type="component" value="Unassembled WGS sequence"/>
</dbReference>
<dbReference type="SUPFAM" id="SSF52047">
    <property type="entry name" value="RNI-like"/>
    <property type="match status" value="1"/>
</dbReference>
<dbReference type="Gene3D" id="3.80.10.10">
    <property type="entry name" value="Ribonuclease Inhibitor"/>
    <property type="match status" value="1"/>
</dbReference>
<protein>
    <recommendedName>
        <fullName evidence="1">F-box domain-containing protein</fullName>
    </recommendedName>
</protein>
<dbReference type="CDD" id="cd09917">
    <property type="entry name" value="F-box_SF"/>
    <property type="match status" value="1"/>
</dbReference>
<comment type="caution">
    <text evidence="2">The sequence shown here is derived from an EMBL/GenBank/DDBJ whole genome shotgun (WGS) entry which is preliminary data.</text>
</comment>
<proteinExistence type="predicted"/>
<name>A0A1E3B9R0_ASPCR</name>
<dbReference type="InterPro" id="IPR032675">
    <property type="entry name" value="LRR_dom_sf"/>
</dbReference>
<evidence type="ECO:0000313" key="3">
    <source>
        <dbReference type="Proteomes" id="UP000094569"/>
    </source>
</evidence>
<dbReference type="InterPro" id="IPR036047">
    <property type="entry name" value="F-box-like_dom_sf"/>
</dbReference>
<organism evidence="2 3">
    <name type="scientific">Aspergillus cristatus</name>
    <name type="common">Chinese Fuzhuan brick tea-fermentation fungus</name>
    <name type="synonym">Eurotium cristatum</name>
    <dbReference type="NCBI Taxonomy" id="573508"/>
    <lineage>
        <taxon>Eukaryota</taxon>
        <taxon>Fungi</taxon>
        <taxon>Dikarya</taxon>
        <taxon>Ascomycota</taxon>
        <taxon>Pezizomycotina</taxon>
        <taxon>Eurotiomycetes</taxon>
        <taxon>Eurotiomycetidae</taxon>
        <taxon>Eurotiales</taxon>
        <taxon>Aspergillaceae</taxon>
        <taxon>Aspergillus</taxon>
        <taxon>Aspergillus subgen. Aspergillus</taxon>
    </lineage>
</organism>
<dbReference type="VEuPathDB" id="FungiDB:SI65_07329"/>
<reference evidence="2 3" key="1">
    <citation type="journal article" date="2016" name="BMC Genomics">
        <title>Comparative genomic and transcriptomic analyses of the Fuzhuan brick tea-fermentation fungus Aspergillus cristatus.</title>
        <authorList>
            <person name="Ge Y."/>
            <person name="Wang Y."/>
            <person name="Liu Y."/>
            <person name="Tan Y."/>
            <person name="Ren X."/>
            <person name="Zhang X."/>
            <person name="Hyde K.D."/>
            <person name="Liu Y."/>
            <person name="Liu Z."/>
        </authorList>
    </citation>
    <scope>NUCLEOTIDE SEQUENCE [LARGE SCALE GENOMIC DNA]</scope>
    <source>
        <strain evidence="2 3">GZAAS20.1005</strain>
    </source>
</reference>
<sequence>MRSSLTNRLLVLPTELLDIILSFVDSSSLACLSRVCRTLQLLVEPHLYHTVSLRNNHGDSISSAIERIPARAEFVRELRIHYHDVADETDAPVQLETLSPTIAQLYNLESLLIKGVNDGGPMSLGLYRYMEQSKKFEDLLLEATMPDSQVLRSLRTCTINLSEQGSWELAQLDALFLLPTLQRLTIANARMACFTSFSSAEPRSTDLRELTLITCDIRPSHLRDILSMPKALEHFTTKGSAWRARSVSGDDRASNLDALRMHASSLVTLDLDLFLDDDRPPIQPLAFIDFVALRRLAIELWIIRGHIEQGILPQKALLPRGLEELTLKCAVQHVDLESYYLEPIYRWLQEGALPELKKIVLETTTPIPNVPKAMFRGGHTVGRAFAAVGVDLTMMEEAPGGYVPFECDCCWYRYRNPGWRLAYTNFY</sequence>
<dbReference type="STRING" id="573508.A0A1E3B9R0"/>
<accession>A0A1E3B9R0</accession>
<keyword evidence="3" id="KW-1185">Reference proteome</keyword>
<dbReference type="PROSITE" id="PS50181">
    <property type="entry name" value="FBOX"/>
    <property type="match status" value="1"/>
</dbReference>
<dbReference type="Pfam" id="PF12937">
    <property type="entry name" value="F-box-like"/>
    <property type="match status" value="1"/>
</dbReference>
<dbReference type="AlphaFoldDB" id="A0A1E3B9R0"/>
<evidence type="ECO:0000313" key="2">
    <source>
        <dbReference type="EMBL" id="ODM17654.1"/>
    </source>
</evidence>
<evidence type="ECO:0000259" key="1">
    <source>
        <dbReference type="PROSITE" id="PS50181"/>
    </source>
</evidence>
<feature type="domain" description="F-box" evidence="1">
    <location>
        <begin position="6"/>
        <end position="51"/>
    </location>
</feature>
<dbReference type="SUPFAM" id="SSF81383">
    <property type="entry name" value="F-box domain"/>
    <property type="match status" value="1"/>
</dbReference>
<dbReference type="OrthoDB" id="2522477at2759"/>
<gene>
    <name evidence="2" type="ORF">SI65_07329</name>
</gene>
<dbReference type="EMBL" id="JXNT01000008">
    <property type="protein sequence ID" value="ODM17654.1"/>
    <property type="molecule type" value="Genomic_DNA"/>
</dbReference>
<dbReference type="InterPro" id="IPR001810">
    <property type="entry name" value="F-box_dom"/>
</dbReference>